<protein>
    <recommendedName>
        <fullName evidence="7">Receptor L-domain domain-containing protein</fullName>
    </recommendedName>
</protein>
<dbReference type="Gene3D" id="3.80.20.20">
    <property type="entry name" value="Receptor L-domain"/>
    <property type="match status" value="1"/>
</dbReference>
<evidence type="ECO:0000313" key="8">
    <source>
        <dbReference type="EMBL" id="KAI9253982.1"/>
    </source>
</evidence>
<evidence type="ECO:0000259" key="7">
    <source>
        <dbReference type="Pfam" id="PF01030"/>
    </source>
</evidence>
<dbReference type="InterPro" id="IPR000494">
    <property type="entry name" value="Rcpt_L-dom"/>
</dbReference>
<sequence>MKGLTGALLFVFAAVSTVSANCNGDIKVTSQGDLDAIKTCKKYQGGITIEGVGTNKLTLRGIQTLKGDLIVKDNNALQTLILENLQVIDGQLKMENNKILSKFEPKALSGVRSFEAAVQPALSSIVFPAGLSQSDRFVVSDTTTTRIDGLKMGKVSSMVIDNNIYLKSVGLNNLTEITGSLTVSANSPGLNLDIHSIKSIKEGSFRNLAAINLDGLKQIVGDISFISNTFSELRLKELNDIGGTLTITNNNQLTKLSLPKLHRLGGALSLGQNSQLATIEAFPELEEVDGTLDIVGTFDEVKLPKLSDVSNIPI</sequence>
<keyword evidence="9" id="KW-1185">Reference proteome</keyword>
<dbReference type="GO" id="GO:0009986">
    <property type="term" value="C:cell surface"/>
    <property type="evidence" value="ECO:0007669"/>
    <property type="project" value="TreeGrafter"/>
</dbReference>
<dbReference type="GO" id="GO:0009277">
    <property type="term" value="C:fungal-type cell wall"/>
    <property type="evidence" value="ECO:0007669"/>
    <property type="project" value="TreeGrafter"/>
</dbReference>
<keyword evidence="5" id="KW-0325">Glycoprotein</keyword>
<dbReference type="GO" id="GO:0031505">
    <property type="term" value="P:fungal-type cell wall organization"/>
    <property type="evidence" value="ECO:0007669"/>
    <property type="project" value="TreeGrafter"/>
</dbReference>
<comment type="caution">
    <text evidence="8">The sequence shown here is derived from an EMBL/GenBank/DDBJ whole genome shotgun (WGS) entry which is preliminary data.</text>
</comment>
<keyword evidence="4 6" id="KW-0732">Signal</keyword>
<evidence type="ECO:0000256" key="3">
    <source>
        <dbReference type="ARBA" id="ARBA00022525"/>
    </source>
</evidence>
<accession>A0AAD5PCI5</accession>
<dbReference type="EMBL" id="JAIXMP010000025">
    <property type="protein sequence ID" value="KAI9253982.1"/>
    <property type="molecule type" value="Genomic_DNA"/>
</dbReference>
<dbReference type="InterPro" id="IPR036941">
    <property type="entry name" value="Rcpt_L-dom_sf"/>
</dbReference>
<feature type="signal peptide" evidence="6">
    <location>
        <begin position="1"/>
        <end position="20"/>
    </location>
</feature>
<evidence type="ECO:0000313" key="9">
    <source>
        <dbReference type="Proteomes" id="UP001209540"/>
    </source>
</evidence>
<gene>
    <name evidence="8" type="ORF">BDA99DRAFT_587214</name>
</gene>
<reference evidence="8" key="1">
    <citation type="journal article" date="2022" name="IScience">
        <title>Evolution of zygomycete secretomes and the origins of terrestrial fungal ecologies.</title>
        <authorList>
            <person name="Chang Y."/>
            <person name="Wang Y."/>
            <person name="Mondo S."/>
            <person name="Ahrendt S."/>
            <person name="Andreopoulos W."/>
            <person name="Barry K."/>
            <person name="Beard J."/>
            <person name="Benny G.L."/>
            <person name="Blankenship S."/>
            <person name="Bonito G."/>
            <person name="Cuomo C."/>
            <person name="Desiro A."/>
            <person name="Gervers K.A."/>
            <person name="Hundley H."/>
            <person name="Kuo A."/>
            <person name="LaButti K."/>
            <person name="Lang B.F."/>
            <person name="Lipzen A."/>
            <person name="O'Donnell K."/>
            <person name="Pangilinan J."/>
            <person name="Reynolds N."/>
            <person name="Sandor L."/>
            <person name="Smith M.E."/>
            <person name="Tsang A."/>
            <person name="Grigoriev I.V."/>
            <person name="Stajich J.E."/>
            <person name="Spatafora J.W."/>
        </authorList>
    </citation>
    <scope>NUCLEOTIDE SEQUENCE</scope>
    <source>
        <strain evidence="8">RSA 2281</strain>
    </source>
</reference>
<dbReference type="PANTHER" id="PTHR31018">
    <property type="entry name" value="SPORULATION-SPECIFIC PROTEIN-RELATED"/>
    <property type="match status" value="1"/>
</dbReference>
<dbReference type="SUPFAM" id="SSF52058">
    <property type="entry name" value="L domain-like"/>
    <property type="match status" value="2"/>
</dbReference>
<keyword evidence="2" id="KW-0134">Cell wall</keyword>
<name>A0AAD5PCI5_9FUNG</name>
<feature type="domain" description="Receptor L-domain" evidence="7">
    <location>
        <begin position="40"/>
        <end position="97"/>
    </location>
</feature>
<dbReference type="Proteomes" id="UP001209540">
    <property type="component" value="Unassembled WGS sequence"/>
</dbReference>
<organism evidence="8 9">
    <name type="scientific">Phascolomyces articulosus</name>
    <dbReference type="NCBI Taxonomy" id="60185"/>
    <lineage>
        <taxon>Eukaryota</taxon>
        <taxon>Fungi</taxon>
        <taxon>Fungi incertae sedis</taxon>
        <taxon>Mucoromycota</taxon>
        <taxon>Mucoromycotina</taxon>
        <taxon>Mucoromycetes</taxon>
        <taxon>Mucorales</taxon>
        <taxon>Lichtheimiaceae</taxon>
        <taxon>Phascolomyces</taxon>
    </lineage>
</organism>
<dbReference type="Pfam" id="PF01030">
    <property type="entry name" value="Recep_L_domain"/>
    <property type="match status" value="1"/>
</dbReference>
<dbReference type="GO" id="GO:0005886">
    <property type="term" value="C:plasma membrane"/>
    <property type="evidence" value="ECO:0007669"/>
    <property type="project" value="TreeGrafter"/>
</dbReference>
<keyword evidence="3" id="KW-0964">Secreted</keyword>
<dbReference type="PANTHER" id="PTHR31018:SF3">
    <property type="entry name" value="RECEPTOR PROTEIN-TYROSINE KINASE"/>
    <property type="match status" value="1"/>
</dbReference>
<reference evidence="8" key="2">
    <citation type="submission" date="2023-02" db="EMBL/GenBank/DDBJ databases">
        <authorList>
            <consortium name="DOE Joint Genome Institute"/>
            <person name="Mondo S.J."/>
            <person name="Chang Y."/>
            <person name="Wang Y."/>
            <person name="Ahrendt S."/>
            <person name="Andreopoulos W."/>
            <person name="Barry K."/>
            <person name="Beard J."/>
            <person name="Benny G.L."/>
            <person name="Blankenship S."/>
            <person name="Bonito G."/>
            <person name="Cuomo C."/>
            <person name="Desiro A."/>
            <person name="Gervers K.A."/>
            <person name="Hundley H."/>
            <person name="Kuo A."/>
            <person name="LaButti K."/>
            <person name="Lang B.F."/>
            <person name="Lipzen A."/>
            <person name="O'Donnell K."/>
            <person name="Pangilinan J."/>
            <person name="Reynolds N."/>
            <person name="Sandor L."/>
            <person name="Smith M.W."/>
            <person name="Tsang A."/>
            <person name="Grigoriev I.V."/>
            <person name="Stajich J.E."/>
            <person name="Spatafora J.W."/>
        </authorList>
    </citation>
    <scope>NUCLEOTIDE SEQUENCE</scope>
    <source>
        <strain evidence="8">RSA 2281</strain>
    </source>
</reference>
<evidence type="ECO:0000256" key="5">
    <source>
        <dbReference type="ARBA" id="ARBA00023180"/>
    </source>
</evidence>
<dbReference type="AlphaFoldDB" id="A0AAD5PCI5"/>
<evidence type="ECO:0000256" key="2">
    <source>
        <dbReference type="ARBA" id="ARBA00022512"/>
    </source>
</evidence>
<feature type="chain" id="PRO_5042030539" description="Receptor L-domain domain-containing protein" evidence="6">
    <location>
        <begin position="21"/>
        <end position="314"/>
    </location>
</feature>
<proteinExistence type="predicted"/>
<evidence type="ECO:0000256" key="6">
    <source>
        <dbReference type="SAM" id="SignalP"/>
    </source>
</evidence>
<evidence type="ECO:0000256" key="4">
    <source>
        <dbReference type="ARBA" id="ARBA00022729"/>
    </source>
</evidence>
<evidence type="ECO:0000256" key="1">
    <source>
        <dbReference type="ARBA" id="ARBA00004191"/>
    </source>
</evidence>
<comment type="subcellular location">
    <subcellularLocation>
        <location evidence="1">Secreted</location>
        <location evidence="1">Cell wall</location>
    </subcellularLocation>
</comment>
<dbReference type="InterPro" id="IPR051648">
    <property type="entry name" value="CWI-Assembly_Regulator"/>
</dbReference>